<dbReference type="EC" id="3.4.11.5" evidence="8 10"/>
<evidence type="ECO:0000313" key="13">
    <source>
        <dbReference type="Proteomes" id="UP001142317"/>
    </source>
</evidence>
<evidence type="ECO:0000256" key="8">
    <source>
        <dbReference type="PIRNR" id="PIRNR006431"/>
    </source>
</evidence>
<dbReference type="GO" id="GO:0005737">
    <property type="term" value="C:cytoplasm"/>
    <property type="evidence" value="ECO:0007669"/>
    <property type="project" value="UniProtKB-SubCell"/>
</dbReference>
<name>A0A9W6HIN9_9MICO</name>
<dbReference type="PANTHER" id="PTHR43722:SF1">
    <property type="entry name" value="PROLINE IMINOPEPTIDASE"/>
    <property type="match status" value="1"/>
</dbReference>
<dbReference type="PRINTS" id="PR00111">
    <property type="entry name" value="ABHYDROLASE"/>
</dbReference>
<dbReference type="InterPro" id="IPR000073">
    <property type="entry name" value="AB_hydrolase_1"/>
</dbReference>
<evidence type="ECO:0000256" key="10">
    <source>
        <dbReference type="RuleBase" id="RU003421"/>
    </source>
</evidence>
<keyword evidence="13" id="KW-1185">Reference proteome</keyword>
<dbReference type="RefSeq" id="WP_210006754.1">
    <property type="nucleotide sequence ID" value="NZ_BSEO01000014.1"/>
</dbReference>
<gene>
    <name evidence="12" type="ORF">GCM10017586_22110</name>
</gene>
<dbReference type="InterPro" id="IPR005944">
    <property type="entry name" value="Pro_iminopeptidase"/>
</dbReference>
<sequence length="328" mass="36137">MSVPAALADILYPEIEPYETGFLLAGDGQRVFWEQSGNPDGKPVVFLHGGPGGGTAPWHRRFFDPEAYRIILFDQRGCGRSTPHASDPAAALRFNTTWHLVADLELLRRNFGIARWQVFGGSWGSTLALAYAQSHPEVVSELVLRGIFTLRRHELEWFYEGGAAALFPDLWEHYLAPVPVIERGRMIEAYHRLLADPDPAVHVPAAQAWTRWEASTVTLRPDAELVEAMTESESATAFARIENHYFLNGGWLREGQLIEDAAAGALRGIPGVIVQGRYDVCTPPMTAWDLHRAWPEAEFVMVDDAGHSAAEPGIAAALVAATDRFAAS</sequence>
<reference evidence="12" key="1">
    <citation type="journal article" date="2014" name="Int. J. Syst. Evol. Microbiol.">
        <title>Complete genome sequence of Corynebacterium casei LMG S-19264T (=DSM 44701T), isolated from a smear-ripened cheese.</title>
        <authorList>
            <consortium name="US DOE Joint Genome Institute (JGI-PGF)"/>
            <person name="Walter F."/>
            <person name="Albersmeier A."/>
            <person name="Kalinowski J."/>
            <person name="Ruckert C."/>
        </authorList>
    </citation>
    <scope>NUCLEOTIDE SEQUENCE</scope>
    <source>
        <strain evidence="12">VKM Ac-1447</strain>
    </source>
</reference>
<evidence type="ECO:0000313" key="12">
    <source>
        <dbReference type="EMBL" id="GLJ80528.1"/>
    </source>
</evidence>
<comment type="similarity">
    <text evidence="3 8 10">Belongs to the peptidase S33 family.</text>
</comment>
<dbReference type="AlphaFoldDB" id="A0A9W6HIN9"/>
<comment type="caution">
    <text evidence="12">The sequence shown here is derived from an EMBL/GenBank/DDBJ whole genome shotgun (WGS) entry which is preliminary data.</text>
</comment>
<evidence type="ECO:0000256" key="4">
    <source>
        <dbReference type="ARBA" id="ARBA00022438"/>
    </source>
</evidence>
<dbReference type="PRINTS" id="PR00793">
    <property type="entry name" value="PROAMNOPTASE"/>
</dbReference>
<evidence type="ECO:0000256" key="2">
    <source>
        <dbReference type="ARBA" id="ARBA00004496"/>
    </source>
</evidence>
<proteinExistence type="inferred from homology"/>
<comment type="catalytic activity">
    <reaction evidence="1 8 10">
        <text>Release of N-terminal proline from a peptide.</text>
        <dbReference type="EC" id="3.4.11.5"/>
    </reaction>
</comment>
<evidence type="ECO:0000256" key="3">
    <source>
        <dbReference type="ARBA" id="ARBA00010088"/>
    </source>
</evidence>
<dbReference type="SUPFAM" id="SSF53474">
    <property type="entry name" value="alpha/beta-Hydrolases"/>
    <property type="match status" value="1"/>
</dbReference>
<protein>
    <recommendedName>
        <fullName evidence="8 10">Proline iminopeptidase</fullName>
        <shortName evidence="8">PIP</shortName>
        <ecNumber evidence="8 10">3.4.11.5</ecNumber>
    </recommendedName>
    <alternativeName>
        <fullName evidence="8">Prolyl aminopeptidase</fullName>
    </alternativeName>
</protein>
<dbReference type="Gene3D" id="3.40.50.1820">
    <property type="entry name" value="alpha/beta hydrolase"/>
    <property type="match status" value="1"/>
</dbReference>
<evidence type="ECO:0000256" key="9">
    <source>
        <dbReference type="PIRSR" id="PIRSR006431-1"/>
    </source>
</evidence>
<dbReference type="PIRSF" id="PIRSF006431">
    <property type="entry name" value="Pept_S33"/>
    <property type="match status" value="1"/>
</dbReference>
<reference evidence="12" key="2">
    <citation type="submission" date="2023-01" db="EMBL/GenBank/DDBJ databases">
        <authorList>
            <person name="Sun Q."/>
            <person name="Evtushenko L."/>
        </authorList>
    </citation>
    <scope>NUCLEOTIDE SEQUENCE</scope>
    <source>
        <strain evidence="12">VKM Ac-1447</strain>
    </source>
</reference>
<feature type="active site" evidence="9">
    <location>
        <position position="279"/>
    </location>
</feature>
<organism evidence="12 13">
    <name type="scientific">Microbacterium imperiale</name>
    <dbReference type="NCBI Taxonomy" id="33884"/>
    <lineage>
        <taxon>Bacteria</taxon>
        <taxon>Bacillati</taxon>
        <taxon>Actinomycetota</taxon>
        <taxon>Actinomycetes</taxon>
        <taxon>Micrococcales</taxon>
        <taxon>Microbacteriaceae</taxon>
        <taxon>Microbacterium</taxon>
    </lineage>
</organism>
<evidence type="ECO:0000256" key="5">
    <source>
        <dbReference type="ARBA" id="ARBA00022490"/>
    </source>
</evidence>
<dbReference type="GO" id="GO:0004177">
    <property type="term" value="F:aminopeptidase activity"/>
    <property type="evidence" value="ECO:0007669"/>
    <property type="project" value="UniProtKB-UniRule"/>
</dbReference>
<feature type="domain" description="AB hydrolase-1" evidence="11">
    <location>
        <begin position="42"/>
        <end position="309"/>
    </location>
</feature>
<keyword evidence="7 8" id="KW-0378">Hydrolase</keyword>
<dbReference type="EMBL" id="BSEO01000014">
    <property type="protein sequence ID" value="GLJ80528.1"/>
    <property type="molecule type" value="Genomic_DNA"/>
</dbReference>
<keyword evidence="6 8" id="KW-0645">Protease</keyword>
<dbReference type="InterPro" id="IPR002410">
    <property type="entry name" value="Peptidase_S33"/>
</dbReference>
<dbReference type="GO" id="GO:0006508">
    <property type="term" value="P:proteolysis"/>
    <property type="evidence" value="ECO:0007669"/>
    <property type="project" value="UniProtKB-KW"/>
</dbReference>
<dbReference type="InterPro" id="IPR029058">
    <property type="entry name" value="AB_hydrolase_fold"/>
</dbReference>
<dbReference type="PANTHER" id="PTHR43722">
    <property type="entry name" value="PROLINE IMINOPEPTIDASE"/>
    <property type="match status" value="1"/>
</dbReference>
<keyword evidence="4 8" id="KW-0031">Aminopeptidase</keyword>
<accession>A0A9W6HIN9</accession>
<dbReference type="NCBIfam" id="TIGR01249">
    <property type="entry name" value="pro_imino_pep_1"/>
    <property type="match status" value="1"/>
</dbReference>
<keyword evidence="5 8" id="KW-0963">Cytoplasm</keyword>
<dbReference type="Proteomes" id="UP001142317">
    <property type="component" value="Unassembled WGS sequence"/>
</dbReference>
<dbReference type="Pfam" id="PF00561">
    <property type="entry name" value="Abhydrolase_1"/>
    <property type="match status" value="1"/>
</dbReference>
<comment type="subcellular location">
    <subcellularLocation>
        <location evidence="2 8">Cytoplasm</location>
    </subcellularLocation>
</comment>
<feature type="active site" description="Nucleophile" evidence="9">
    <location>
        <position position="122"/>
    </location>
</feature>
<feature type="active site" description="Proton donor" evidence="9">
    <location>
        <position position="307"/>
    </location>
</feature>
<evidence type="ECO:0000256" key="1">
    <source>
        <dbReference type="ARBA" id="ARBA00001585"/>
    </source>
</evidence>
<evidence type="ECO:0000259" key="11">
    <source>
        <dbReference type="Pfam" id="PF00561"/>
    </source>
</evidence>
<evidence type="ECO:0000256" key="6">
    <source>
        <dbReference type="ARBA" id="ARBA00022670"/>
    </source>
</evidence>
<evidence type="ECO:0000256" key="7">
    <source>
        <dbReference type="ARBA" id="ARBA00022801"/>
    </source>
</evidence>